<dbReference type="SMART" id="SM00866">
    <property type="entry name" value="UTRA"/>
    <property type="match status" value="1"/>
</dbReference>
<dbReference type="InterPro" id="IPR050679">
    <property type="entry name" value="Bact_HTH_transcr_reg"/>
</dbReference>
<proteinExistence type="predicted"/>
<dbReference type="Gene3D" id="1.10.10.10">
    <property type="entry name" value="Winged helix-like DNA-binding domain superfamily/Winged helix DNA-binding domain"/>
    <property type="match status" value="1"/>
</dbReference>
<feature type="domain" description="HTH gntR-type" evidence="4">
    <location>
        <begin position="12"/>
        <end position="80"/>
    </location>
</feature>
<dbReference type="AlphaFoldDB" id="A0A225MCV9"/>
<dbReference type="SUPFAM" id="SSF64288">
    <property type="entry name" value="Chorismate lyase-like"/>
    <property type="match status" value="1"/>
</dbReference>
<dbReference type="Pfam" id="PF07702">
    <property type="entry name" value="UTRA"/>
    <property type="match status" value="1"/>
</dbReference>
<dbReference type="Gene3D" id="3.40.1410.10">
    <property type="entry name" value="Chorismate lyase-like"/>
    <property type="match status" value="1"/>
</dbReference>
<keyword evidence="6" id="KW-1185">Reference proteome</keyword>
<dbReference type="SUPFAM" id="SSF46785">
    <property type="entry name" value="Winged helix' DNA-binding domain"/>
    <property type="match status" value="1"/>
</dbReference>
<evidence type="ECO:0000256" key="1">
    <source>
        <dbReference type="ARBA" id="ARBA00023015"/>
    </source>
</evidence>
<name>A0A225MCV9_9BURK</name>
<dbReference type="InterPro" id="IPR028978">
    <property type="entry name" value="Chorismate_lyase_/UTRA_dom_sf"/>
</dbReference>
<dbReference type="InterPro" id="IPR011663">
    <property type="entry name" value="UTRA"/>
</dbReference>
<keyword evidence="3" id="KW-0804">Transcription</keyword>
<dbReference type="PROSITE" id="PS50949">
    <property type="entry name" value="HTH_GNTR"/>
    <property type="match status" value="1"/>
</dbReference>
<dbReference type="GO" id="GO:0003677">
    <property type="term" value="F:DNA binding"/>
    <property type="evidence" value="ECO:0007669"/>
    <property type="project" value="UniProtKB-KW"/>
</dbReference>
<evidence type="ECO:0000259" key="4">
    <source>
        <dbReference type="PROSITE" id="PS50949"/>
    </source>
</evidence>
<dbReference type="CDD" id="cd07377">
    <property type="entry name" value="WHTH_GntR"/>
    <property type="match status" value="1"/>
</dbReference>
<dbReference type="PANTHER" id="PTHR44846">
    <property type="entry name" value="MANNOSYL-D-GLYCERATE TRANSPORT/METABOLISM SYSTEM REPRESSOR MNGR-RELATED"/>
    <property type="match status" value="1"/>
</dbReference>
<dbReference type="PANTHER" id="PTHR44846:SF17">
    <property type="entry name" value="GNTR-FAMILY TRANSCRIPTIONAL REGULATOR"/>
    <property type="match status" value="1"/>
</dbReference>
<evidence type="ECO:0000256" key="2">
    <source>
        <dbReference type="ARBA" id="ARBA00023125"/>
    </source>
</evidence>
<evidence type="ECO:0000313" key="6">
    <source>
        <dbReference type="Proteomes" id="UP000214603"/>
    </source>
</evidence>
<evidence type="ECO:0000256" key="3">
    <source>
        <dbReference type="ARBA" id="ARBA00023163"/>
    </source>
</evidence>
<accession>A0A225MCV9</accession>
<dbReference type="SMART" id="SM00345">
    <property type="entry name" value="HTH_GNTR"/>
    <property type="match status" value="1"/>
</dbReference>
<gene>
    <name evidence="5" type="ORF">CEY11_13120</name>
</gene>
<keyword evidence="2" id="KW-0238">DNA-binding</keyword>
<dbReference type="Proteomes" id="UP000214603">
    <property type="component" value="Unassembled WGS sequence"/>
</dbReference>
<dbReference type="EMBL" id="NJIH01000007">
    <property type="protein sequence ID" value="OWT59124.1"/>
    <property type="molecule type" value="Genomic_DNA"/>
</dbReference>
<sequence>MEIRESLMRTNAPKYVLVADLLAKEISSGYPEVGTLLPKESDLIARFKVSRTTIREALKRLSALKLIETIHGVGTRVIARQQSQSFMLTSRSISELVSYGAGATRFRVLRRESLTLRPEDTPVFKMPAGSAALRLMGQRTSKADPEQIIAICRIYVRKPYLTAVAHDREMDEAVYTQISRAFDMEIQKIEQEIQAVFVSPEEAQLLRATPYSPALQVVRRYFFEDEVPFEVTVNTYPGHNFTYKMTLNRVADTPAL</sequence>
<reference evidence="6" key="1">
    <citation type="submission" date="2017-06" db="EMBL/GenBank/DDBJ databases">
        <title>Herbaspirillum phytohormonus sp. nov., isolated from the root nodule of Robinia pseudoacacia in lead-zinc mine.</title>
        <authorList>
            <person name="Fan M."/>
            <person name="Lin Y."/>
        </authorList>
    </citation>
    <scope>NUCLEOTIDE SEQUENCE [LARGE SCALE GENOMIC DNA]</scope>
    <source>
        <strain evidence="6">SC-089</strain>
    </source>
</reference>
<comment type="caution">
    <text evidence="5">The sequence shown here is derived from an EMBL/GenBank/DDBJ whole genome shotgun (WGS) entry which is preliminary data.</text>
</comment>
<dbReference type="GO" id="GO:0045892">
    <property type="term" value="P:negative regulation of DNA-templated transcription"/>
    <property type="evidence" value="ECO:0007669"/>
    <property type="project" value="TreeGrafter"/>
</dbReference>
<dbReference type="InterPro" id="IPR036390">
    <property type="entry name" value="WH_DNA-bd_sf"/>
</dbReference>
<dbReference type="InterPro" id="IPR000524">
    <property type="entry name" value="Tscrpt_reg_HTH_GntR"/>
</dbReference>
<organism evidence="5 6">
    <name type="scientific">Candidimonas nitroreducens</name>
    <dbReference type="NCBI Taxonomy" id="683354"/>
    <lineage>
        <taxon>Bacteria</taxon>
        <taxon>Pseudomonadati</taxon>
        <taxon>Pseudomonadota</taxon>
        <taxon>Betaproteobacteria</taxon>
        <taxon>Burkholderiales</taxon>
        <taxon>Alcaligenaceae</taxon>
        <taxon>Candidimonas</taxon>
    </lineage>
</organism>
<dbReference type="PRINTS" id="PR00035">
    <property type="entry name" value="HTHGNTR"/>
</dbReference>
<protein>
    <recommendedName>
        <fullName evidence="4">HTH gntR-type domain-containing protein</fullName>
    </recommendedName>
</protein>
<dbReference type="Pfam" id="PF00392">
    <property type="entry name" value="GntR"/>
    <property type="match status" value="1"/>
</dbReference>
<evidence type="ECO:0000313" key="5">
    <source>
        <dbReference type="EMBL" id="OWT59124.1"/>
    </source>
</evidence>
<dbReference type="InterPro" id="IPR036388">
    <property type="entry name" value="WH-like_DNA-bd_sf"/>
</dbReference>
<keyword evidence="1" id="KW-0805">Transcription regulation</keyword>
<dbReference type="GO" id="GO:0003700">
    <property type="term" value="F:DNA-binding transcription factor activity"/>
    <property type="evidence" value="ECO:0007669"/>
    <property type="project" value="InterPro"/>
</dbReference>